<evidence type="ECO:0000313" key="2">
    <source>
        <dbReference type="Proteomes" id="UP000677611"/>
    </source>
</evidence>
<reference evidence="1 2" key="1">
    <citation type="submission" date="2021-03" db="EMBL/GenBank/DDBJ databases">
        <title>Identification of novel Bacillus strains.</title>
        <authorList>
            <person name="Xiao Z."/>
            <person name="Li Y."/>
            <person name="Shen J."/>
        </authorList>
    </citation>
    <scope>NUCLEOTIDE SEQUENCE [LARGE SCALE GENOMIC DNA]</scope>
    <source>
        <strain evidence="1 2">SY8</strain>
    </source>
</reference>
<dbReference type="EMBL" id="JAGDQJ010000007">
    <property type="protein sequence ID" value="MBO1624991.1"/>
    <property type="molecule type" value="Genomic_DNA"/>
</dbReference>
<evidence type="ECO:0008006" key="3">
    <source>
        <dbReference type="Google" id="ProtNLM"/>
    </source>
</evidence>
<proteinExistence type="predicted"/>
<organism evidence="1 2">
    <name type="scientific">Bacillus arachidis</name>
    <dbReference type="NCBI Taxonomy" id="2819290"/>
    <lineage>
        <taxon>Bacteria</taxon>
        <taxon>Bacillati</taxon>
        <taxon>Bacillota</taxon>
        <taxon>Bacilli</taxon>
        <taxon>Bacillales</taxon>
        <taxon>Bacillaceae</taxon>
        <taxon>Bacillus</taxon>
    </lineage>
</organism>
<accession>A0ABS3NWN8</accession>
<evidence type="ECO:0000313" key="1">
    <source>
        <dbReference type="EMBL" id="MBO1624991.1"/>
    </source>
</evidence>
<keyword evidence="2" id="KW-1185">Reference proteome</keyword>
<gene>
    <name evidence="1" type="ORF">J4P90_06955</name>
</gene>
<dbReference type="PROSITE" id="PS51257">
    <property type="entry name" value="PROKAR_LIPOPROTEIN"/>
    <property type="match status" value="1"/>
</dbReference>
<dbReference type="RefSeq" id="WP_208017136.1">
    <property type="nucleotide sequence ID" value="NZ_JAGDQJ010000007.1"/>
</dbReference>
<comment type="caution">
    <text evidence="1">The sequence shown here is derived from an EMBL/GenBank/DDBJ whole genome shotgun (WGS) entry which is preliminary data.</text>
</comment>
<name>A0ABS3NWN8_9BACI</name>
<sequence length="105" mass="12052">MKKILLITFLLILGTGSCTVYKFYKVTHPYSEQEENEIKEKASKAAVEYFKTKKNWDITVTKVEFSADITSSSITVDGHVTDDKKKEVYASVDYRNDYEVKHASD</sequence>
<dbReference type="Proteomes" id="UP000677611">
    <property type="component" value="Unassembled WGS sequence"/>
</dbReference>
<protein>
    <recommendedName>
        <fullName evidence="3">Lipoprotein</fullName>
    </recommendedName>
</protein>